<evidence type="ECO:0000313" key="4">
    <source>
        <dbReference type="Proteomes" id="UP000242818"/>
    </source>
</evidence>
<keyword evidence="4" id="KW-1185">Reference proteome</keyword>
<dbReference type="Pfam" id="PF03009">
    <property type="entry name" value="GDPD"/>
    <property type="match status" value="1"/>
</dbReference>
<evidence type="ECO:0000259" key="2">
    <source>
        <dbReference type="PROSITE" id="PS51704"/>
    </source>
</evidence>
<dbReference type="GO" id="GO:0006629">
    <property type="term" value="P:lipid metabolic process"/>
    <property type="evidence" value="ECO:0007669"/>
    <property type="project" value="InterPro"/>
</dbReference>
<dbReference type="OrthoDB" id="384721at2"/>
<proteinExistence type="predicted"/>
<dbReference type="STRING" id="1335309.GA0116948_104207"/>
<feature type="chain" id="PRO_5008690001" evidence="1">
    <location>
        <begin position="24"/>
        <end position="282"/>
    </location>
</feature>
<dbReference type="InterPro" id="IPR017946">
    <property type="entry name" value="PLC-like_Pdiesterase_TIM-brl"/>
</dbReference>
<dbReference type="Proteomes" id="UP000242818">
    <property type="component" value="Unassembled WGS sequence"/>
</dbReference>
<accession>A0A1C4CN00</accession>
<evidence type="ECO:0000256" key="1">
    <source>
        <dbReference type="SAM" id="SignalP"/>
    </source>
</evidence>
<dbReference type="InterPro" id="IPR030395">
    <property type="entry name" value="GP_PDE_dom"/>
</dbReference>
<feature type="signal peptide" evidence="1">
    <location>
        <begin position="1"/>
        <end position="23"/>
    </location>
</feature>
<reference evidence="3 4" key="1">
    <citation type="submission" date="2016-08" db="EMBL/GenBank/DDBJ databases">
        <authorList>
            <person name="Seilhamer J.J."/>
        </authorList>
    </citation>
    <scope>NUCLEOTIDE SEQUENCE [LARGE SCALE GENOMIC DNA]</scope>
    <source>
        <strain evidence="3 4">A37T2</strain>
    </source>
</reference>
<feature type="domain" description="GP-PDE" evidence="2">
    <location>
        <begin position="43"/>
        <end position="276"/>
    </location>
</feature>
<dbReference type="Gene3D" id="3.20.20.190">
    <property type="entry name" value="Phosphatidylinositol (PI) phosphodiesterase"/>
    <property type="match status" value="1"/>
</dbReference>
<name>A0A1C4CN00_9BACT</name>
<keyword evidence="1" id="KW-0732">Signal</keyword>
<protein>
    <submittedName>
        <fullName evidence="3">Glycerophosphoryl diester phosphodiesterase</fullName>
    </submittedName>
</protein>
<sequence length="282" mass="31156">MAVIIVKLLLMRFFLLACFASLAGMATFAQTVHPSLPAVKHKTVVIAHRGDHVNFPENTLEAYNSAIKAGVDYIETDLRTTADSGQVIMHHASVDRMTNGKGNVADLTYDKITSLTIPDDAHHKKYHVPSFKEVLLACRGKVNVYLDFKEADVNMTWRMIKALHMEQQVVVYPNTIAQFKEWRKLAPEMPLVANVPDTIKDAPALNAFLDEYPAAAVNGSIGQYTPEMLAVFKNRGVAVWLDVEANDEGPAIWSKALDAGVPGVQTDYPAACTHYLAQQHAR</sequence>
<evidence type="ECO:0000313" key="3">
    <source>
        <dbReference type="EMBL" id="SCC20421.1"/>
    </source>
</evidence>
<dbReference type="PROSITE" id="PS51704">
    <property type="entry name" value="GP_PDE"/>
    <property type="match status" value="1"/>
</dbReference>
<dbReference type="PANTHER" id="PTHR46211">
    <property type="entry name" value="GLYCEROPHOSPHORYL DIESTER PHOSPHODIESTERASE"/>
    <property type="match status" value="1"/>
</dbReference>
<dbReference type="SUPFAM" id="SSF51695">
    <property type="entry name" value="PLC-like phosphodiesterases"/>
    <property type="match status" value="1"/>
</dbReference>
<dbReference type="GO" id="GO:0008081">
    <property type="term" value="F:phosphoric diester hydrolase activity"/>
    <property type="evidence" value="ECO:0007669"/>
    <property type="project" value="InterPro"/>
</dbReference>
<organism evidence="3 4">
    <name type="scientific">Chitinophaga costaii</name>
    <dbReference type="NCBI Taxonomy" id="1335309"/>
    <lineage>
        <taxon>Bacteria</taxon>
        <taxon>Pseudomonadati</taxon>
        <taxon>Bacteroidota</taxon>
        <taxon>Chitinophagia</taxon>
        <taxon>Chitinophagales</taxon>
        <taxon>Chitinophagaceae</taxon>
        <taxon>Chitinophaga</taxon>
    </lineage>
</organism>
<dbReference type="EMBL" id="FMAR01000004">
    <property type="protein sequence ID" value="SCC20421.1"/>
    <property type="molecule type" value="Genomic_DNA"/>
</dbReference>
<dbReference type="CDD" id="cd08566">
    <property type="entry name" value="GDPD_AtGDE_like"/>
    <property type="match status" value="1"/>
</dbReference>
<gene>
    <name evidence="3" type="ORF">GA0116948_104207</name>
</gene>
<dbReference type="AlphaFoldDB" id="A0A1C4CN00"/>
<dbReference type="PANTHER" id="PTHR46211:SF14">
    <property type="entry name" value="GLYCEROPHOSPHODIESTER PHOSPHODIESTERASE"/>
    <property type="match status" value="1"/>
</dbReference>